<sequence length="208" mass="22750">NNLVNMLNNMGLMVDSSEIFAAPHAAAEYCEIKGYNKILLIVPDQEMQDDFSAFQLVENNPDAVVIGDMGRLFTFKLLNKIFRIIINGAKLIAMHKNRYWAPAEGLVLDLGAFIAALEYASNTPATILGKPSANLFNLAVRPWGLSKSSIYVVGDDLDADIGGAHSAGMKSILVKTGKFLDKNLEHSTIKPDFIINSIADLPRLLQLC</sequence>
<protein>
    <recommendedName>
        <fullName evidence="2">TIGR01458 family HAD-type hydrolase</fullName>
    </recommendedName>
</protein>
<dbReference type="InterPro" id="IPR023214">
    <property type="entry name" value="HAD_sf"/>
</dbReference>
<reference evidence="1" key="1">
    <citation type="submission" date="2018-05" db="EMBL/GenBank/DDBJ databases">
        <authorList>
            <person name="Lanie J.A."/>
            <person name="Ng W.-L."/>
            <person name="Kazmierczak K.M."/>
            <person name="Andrzejewski T.M."/>
            <person name="Davidsen T.M."/>
            <person name="Wayne K.J."/>
            <person name="Tettelin H."/>
            <person name="Glass J.I."/>
            <person name="Rusch D."/>
            <person name="Podicherti R."/>
            <person name="Tsui H.-C.T."/>
            <person name="Winkler M.E."/>
        </authorList>
    </citation>
    <scope>NUCLEOTIDE SEQUENCE</scope>
</reference>
<dbReference type="PANTHER" id="PTHR19288">
    <property type="entry name" value="4-NITROPHENYLPHOSPHATASE-RELATED"/>
    <property type="match status" value="1"/>
</dbReference>
<name>A0A383A745_9ZZZZ</name>
<dbReference type="GO" id="GO:0016791">
    <property type="term" value="F:phosphatase activity"/>
    <property type="evidence" value="ECO:0007669"/>
    <property type="project" value="TreeGrafter"/>
</dbReference>
<gene>
    <name evidence="1" type="ORF">METZ01_LOCUS456481</name>
</gene>
<proteinExistence type="predicted"/>
<evidence type="ECO:0000313" key="1">
    <source>
        <dbReference type="EMBL" id="SVE03627.1"/>
    </source>
</evidence>
<dbReference type="GO" id="GO:0005737">
    <property type="term" value="C:cytoplasm"/>
    <property type="evidence" value="ECO:0007669"/>
    <property type="project" value="TreeGrafter"/>
</dbReference>
<organism evidence="1">
    <name type="scientific">marine metagenome</name>
    <dbReference type="NCBI Taxonomy" id="408172"/>
    <lineage>
        <taxon>unclassified sequences</taxon>
        <taxon>metagenomes</taxon>
        <taxon>ecological metagenomes</taxon>
    </lineage>
</organism>
<dbReference type="Pfam" id="PF13242">
    <property type="entry name" value="Hydrolase_like"/>
    <property type="match status" value="1"/>
</dbReference>
<feature type="non-terminal residue" evidence="1">
    <location>
        <position position="1"/>
    </location>
</feature>
<accession>A0A383A745</accession>
<dbReference type="PANTHER" id="PTHR19288:SF46">
    <property type="entry name" value="HALOACID DEHALOGENASE-LIKE HYDROLASE DOMAIN-CONTAINING PROTEIN 2"/>
    <property type="match status" value="1"/>
</dbReference>
<dbReference type="Gene3D" id="3.40.50.1000">
    <property type="entry name" value="HAD superfamily/HAD-like"/>
    <property type="match status" value="2"/>
</dbReference>
<dbReference type="SUPFAM" id="SSF56784">
    <property type="entry name" value="HAD-like"/>
    <property type="match status" value="1"/>
</dbReference>
<dbReference type="InterPro" id="IPR036412">
    <property type="entry name" value="HAD-like_sf"/>
</dbReference>
<dbReference type="EMBL" id="UINC01189782">
    <property type="protein sequence ID" value="SVE03627.1"/>
    <property type="molecule type" value="Genomic_DNA"/>
</dbReference>
<dbReference type="AlphaFoldDB" id="A0A383A745"/>
<evidence type="ECO:0008006" key="2">
    <source>
        <dbReference type="Google" id="ProtNLM"/>
    </source>
</evidence>